<evidence type="ECO:0000313" key="2">
    <source>
        <dbReference type="Proteomes" id="UP000607653"/>
    </source>
</evidence>
<comment type="caution">
    <text evidence="1">The sequence shown here is derived from an EMBL/GenBank/DDBJ whole genome shotgun (WGS) entry which is preliminary data.</text>
</comment>
<dbReference type="AlphaFoldDB" id="A0A822YZC4"/>
<keyword evidence="2" id="KW-1185">Reference proteome</keyword>
<proteinExistence type="predicted"/>
<evidence type="ECO:0000313" key="1">
    <source>
        <dbReference type="EMBL" id="DAD36811.1"/>
    </source>
</evidence>
<accession>A0A822YZC4</accession>
<protein>
    <submittedName>
        <fullName evidence="1">Uncharacterized protein</fullName>
    </submittedName>
</protein>
<dbReference type="Proteomes" id="UP000607653">
    <property type="component" value="Unassembled WGS sequence"/>
</dbReference>
<dbReference type="EMBL" id="DUZY01000004">
    <property type="protein sequence ID" value="DAD36811.1"/>
    <property type="molecule type" value="Genomic_DNA"/>
</dbReference>
<gene>
    <name evidence="1" type="ORF">HUJ06_007452</name>
</gene>
<organism evidence="1 2">
    <name type="scientific">Nelumbo nucifera</name>
    <name type="common">Sacred lotus</name>
    <dbReference type="NCBI Taxonomy" id="4432"/>
    <lineage>
        <taxon>Eukaryota</taxon>
        <taxon>Viridiplantae</taxon>
        <taxon>Streptophyta</taxon>
        <taxon>Embryophyta</taxon>
        <taxon>Tracheophyta</taxon>
        <taxon>Spermatophyta</taxon>
        <taxon>Magnoliopsida</taxon>
        <taxon>Proteales</taxon>
        <taxon>Nelumbonaceae</taxon>
        <taxon>Nelumbo</taxon>
    </lineage>
</organism>
<name>A0A822YZC4_NELNU</name>
<reference evidence="1 2" key="1">
    <citation type="journal article" date="2020" name="Mol. Biol. Evol.">
        <title>Distinct Expression and Methylation Patterns for Genes with Different Fates following a Single Whole-Genome Duplication in Flowering Plants.</title>
        <authorList>
            <person name="Shi T."/>
            <person name="Rahmani R.S."/>
            <person name="Gugger P.F."/>
            <person name="Wang M."/>
            <person name="Li H."/>
            <person name="Zhang Y."/>
            <person name="Li Z."/>
            <person name="Wang Q."/>
            <person name="Van de Peer Y."/>
            <person name="Marchal K."/>
            <person name="Chen J."/>
        </authorList>
    </citation>
    <scope>NUCLEOTIDE SEQUENCE [LARGE SCALE GENOMIC DNA]</scope>
    <source>
        <tissue evidence="1">Leaf</tissue>
    </source>
</reference>
<sequence length="47" mass="5125">MPTSTVLNNVTITLGEILSSLRDLLLVKLNTCHFPGLSKTSNRLISI</sequence>